<keyword evidence="2" id="KW-1015">Disulfide bond</keyword>
<reference evidence="4" key="2">
    <citation type="journal article" date="2020" name="BMC">
        <title>Leishmania infection induces a limited differential gene expression in the sand fly midgut.</title>
        <authorList>
            <person name="Coutinho-Abreu I.V."/>
            <person name="Serafim T.D."/>
            <person name="Meneses C."/>
            <person name="Kamhawi S."/>
            <person name="Oliveira F."/>
            <person name="Valenzuela J.G."/>
        </authorList>
    </citation>
    <scope>NUCLEOTIDE SEQUENCE</scope>
    <source>
        <strain evidence="4">Jacobina</strain>
        <tissue evidence="4">Midgut</tissue>
    </source>
</reference>
<dbReference type="PANTHER" id="PTHR23259">
    <property type="entry name" value="RIDDLE"/>
    <property type="match status" value="1"/>
</dbReference>
<evidence type="ECO:0000256" key="2">
    <source>
        <dbReference type="ARBA" id="ARBA00023157"/>
    </source>
</evidence>
<protein>
    <submittedName>
        <fullName evidence="4">Putative zonadhesin</fullName>
    </submittedName>
</protein>
<evidence type="ECO:0000313" key="5">
    <source>
        <dbReference type="EnsemblMetazoa" id="LLOJ002857-PA"/>
    </source>
</evidence>
<proteinExistence type="predicted"/>
<feature type="domain" description="TIL" evidence="3">
    <location>
        <begin position="300"/>
        <end position="360"/>
    </location>
</feature>
<dbReference type="InterPro" id="IPR036084">
    <property type="entry name" value="Ser_inhib-like_sf"/>
</dbReference>
<dbReference type="Proteomes" id="UP000092461">
    <property type="component" value="Unassembled WGS sequence"/>
</dbReference>
<feature type="domain" description="TIL" evidence="3">
    <location>
        <begin position="481"/>
        <end position="532"/>
    </location>
</feature>
<dbReference type="CDD" id="cd19941">
    <property type="entry name" value="TIL"/>
    <property type="match status" value="5"/>
</dbReference>
<dbReference type="Pfam" id="PF01826">
    <property type="entry name" value="TIL"/>
    <property type="match status" value="8"/>
</dbReference>
<feature type="domain" description="TIL" evidence="3">
    <location>
        <begin position="91"/>
        <end position="145"/>
    </location>
</feature>
<name>A0A1B0CET7_LUTLO</name>
<dbReference type="VEuPathDB" id="VectorBase:LLOJ002857"/>
<dbReference type="InterPro" id="IPR051368">
    <property type="entry name" value="SerProtInhib-TIL_Domain"/>
</dbReference>
<dbReference type="GO" id="GO:0030414">
    <property type="term" value="F:peptidase inhibitor activity"/>
    <property type="evidence" value="ECO:0007669"/>
    <property type="project" value="UniProtKB-KW"/>
</dbReference>
<dbReference type="PANTHER" id="PTHR23259:SF70">
    <property type="entry name" value="ACCESSORY GLAND PROTEIN ACP62F-RELATED"/>
    <property type="match status" value="1"/>
</dbReference>
<feature type="domain" description="TIL" evidence="3">
    <location>
        <begin position="242"/>
        <end position="296"/>
    </location>
</feature>
<dbReference type="Gene3D" id="2.10.25.10">
    <property type="entry name" value="Laminin"/>
    <property type="match status" value="16"/>
</dbReference>
<feature type="domain" description="TIL" evidence="3">
    <location>
        <begin position="735"/>
        <end position="787"/>
    </location>
</feature>
<dbReference type="EMBL" id="GITU01012333">
    <property type="protein sequence ID" value="MBC1181036.1"/>
    <property type="molecule type" value="Transcribed_RNA"/>
</dbReference>
<reference evidence="5" key="3">
    <citation type="submission" date="2020-05" db="UniProtKB">
        <authorList>
            <consortium name="EnsemblMetazoa"/>
        </authorList>
    </citation>
    <scope>IDENTIFICATION</scope>
    <source>
        <strain evidence="5">Jacobina</strain>
    </source>
</reference>
<organism evidence="5 6">
    <name type="scientific">Lutzomyia longipalpis</name>
    <name type="common">Sand fly</name>
    <dbReference type="NCBI Taxonomy" id="7200"/>
    <lineage>
        <taxon>Eukaryota</taxon>
        <taxon>Metazoa</taxon>
        <taxon>Ecdysozoa</taxon>
        <taxon>Arthropoda</taxon>
        <taxon>Hexapoda</taxon>
        <taxon>Insecta</taxon>
        <taxon>Pterygota</taxon>
        <taxon>Neoptera</taxon>
        <taxon>Endopterygota</taxon>
        <taxon>Diptera</taxon>
        <taxon>Nematocera</taxon>
        <taxon>Psychodoidea</taxon>
        <taxon>Psychodidae</taxon>
        <taxon>Lutzomyia</taxon>
        <taxon>Lutzomyia</taxon>
    </lineage>
</organism>
<evidence type="ECO:0000259" key="3">
    <source>
        <dbReference type="Pfam" id="PF01826"/>
    </source>
</evidence>
<sequence length="1518" mass="166243">MVGDGSKGLNTEIRLNNIQLGFQHGAIEMVDRREIFLLLCATLAVQALTIETLPEAESVPDTEISEDVTETVEENHANGTESDLRKGYSKCPLHEDYLKCGPTCEVDCTTIGKSCDNTDCRPGCFCRPGYVREGPGGKCIFQKKCPRPTCPKHEEYLFCGEAPPCQATCDNFGQACAIKSSSYCPQGCYCKFGYARHPVSGQCIHAKSCPSIEYIHEPPPATTKKPTTTTTTTTTPAAPKSCGKNEEYLDCGPACQVECSNLGKDCPIKNVKCTSGCFCKAGYARDGPGGPCIPQKNPYCPKNEVWLICGQAPACQVTCEALDGDCEGRKYSNYCPYGCYCAKGYARHPETGECIRKNDCPKEPVCGANEEYAACGYRCKETCLADSKSCLFEKCEAGCFCSKGYVRINGKCVPADNCVKKCPPNEEYNSCGKRCDESCDKPEGSCKYEICEKGCFCINGYKRVGGVCVPLSNCPPPKCADPNEVYTTCGKSCNEDCKKSSDDCKYDACQKGCFCANGYKRVRGRCVSEENCECPAKEVYKCSTDCDEDCSSNPYDCWKQKCSKKCHCVGNYKRINGVCQPPANCQCPSNEEYTYNSKCSEQCNTPPQCMCSGFKRIDGVCVPDTNCPCQQNEEYVYGNTCAEDCSSGPDDCKDAECYRGCFCQEGYRRINGLCVPDNECSCPKNEEYTWGSDCLDDCYTPPEKCLSELIYKRCSCKRGFKRINGKCVPDAFCKCKKNEVYKAGTDCEELCSYGGSVDCSQAVCYKGCFCDNGFVRINGKCVPGAECGCGVNEEFVSSSKCQEDCSKTFDDCRQVPESFGCYCFRNYKRINGKCVLDDNCPCPKNEEFDFINDCTESCEGTPELCAGINNVNRCKCKEGYKRILGKCVKDYLCPCDKNEEYKYGDKCHDNCQENYNNCPQGEPYKGCFCKDGYVRVNGTCQTFDNCLCSGNQTYTYSNDCLETCDGNPDSCKDLPLEARCYCSDGFRRDSKGNCIPDTDCPCADPNAEYKQGKSCEDECVPSDECADQECYKGCYCKDDYKKISGYCKPDSGCTCSGANEAYYPSNSCLETCDGNPDSCAGIASDKGCFCAPGFRRDSTGTCVSESECTCADPNAEYKQGKSCDDDCVPSDECSDAQSYKACYCKDGYKKIGKYCKPDKYCTCSSSNELYYPSNKCLEKCYGNPDSCSGIPTEKGCYCAPGYVRDYNWACVPDTTCTCADPNAEYKQGKYCEQDCLPSDDCANQICYKACYCKDGFKNIDGSCQPDTGCTCSGENEAYQVLNDCLDKCDGNPDSCSGIPTEQGCFCAPGYRRWINGNCIPDIWCPCVDPNAEYKQGKACEQDCLPADDCADKICYKGCYCKDGYENFDGKCLPESGCTCSGDNESYQTSSSCLDTCDGNPESCAGVPTEDGCYCSPGYRRNSTGSCVPDSECPCSDPNAEYKQGKYCEQDCVPSDDCADQICYKGCYCKDGFKNIAGICQPETNCVCGTNEAYQTSNDCLDTCDGNPDSCAGIPTEDG</sequence>
<keyword evidence="1" id="KW-0646">Protease inhibitor</keyword>
<dbReference type="InterPro" id="IPR002919">
    <property type="entry name" value="TIL_dom"/>
</dbReference>
<keyword evidence="6" id="KW-1185">Reference proteome</keyword>
<reference evidence="6" key="1">
    <citation type="submission" date="2012-05" db="EMBL/GenBank/DDBJ databases">
        <title>Whole Genome Assembly of Lutzomyia longipalpis.</title>
        <authorList>
            <person name="Richards S."/>
            <person name="Qu C."/>
            <person name="Dillon R."/>
            <person name="Worley K."/>
            <person name="Scherer S."/>
            <person name="Batterton M."/>
            <person name="Taylor A."/>
            <person name="Hawes A."/>
            <person name="Hernandez B."/>
            <person name="Kovar C."/>
            <person name="Mandapat C."/>
            <person name="Pham C."/>
            <person name="Qu C."/>
            <person name="Jing C."/>
            <person name="Bess C."/>
            <person name="Bandaranaike D."/>
            <person name="Ngo D."/>
            <person name="Ongeri F."/>
            <person name="Arias F."/>
            <person name="Lara F."/>
            <person name="Weissenberger G."/>
            <person name="Kamau G."/>
            <person name="Han H."/>
            <person name="Shen H."/>
            <person name="Dinh H."/>
            <person name="Khalil I."/>
            <person name="Jones J."/>
            <person name="Shafer J."/>
            <person name="Jayaseelan J."/>
            <person name="Quiroz J."/>
            <person name="Blankenburg K."/>
            <person name="Nguyen L."/>
            <person name="Jackson L."/>
            <person name="Francisco L."/>
            <person name="Tang L.-Y."/>
            <person name="Pu L.-L."/>
            <person name="Perales L."/>
            <person name="Lorensuhewa L."/>
            <person name="Munidasa M."/>
            <person name="Coyle M."/>
            <person name="Taylor M."/>
            <person name="Puazo M."/>
            <person name="Firestine M."/>
            <person name="Scheel M."/>
            <person name="Javaid M."/>
            <person name="Wang M."/>
            <person name="Li M."/>
            <person name="Tabassum N."/>
            <person name="Saada N."/>
            <person name="Osuji N."/>
            <person name="Aqrawi P."/>
            <person name="Fu Q."/>
            <person name="Thornton R."/>
            <person name="Raj R."/>
            <person name="Goodspeed R."/>
            <person name="Mata R."/>
            <person name="Najjar R."/>
            <person name="Gubbala S."/>
            <person name="Lee S."/>
            <person name="Denson S."/>
            <person name="Patil S."/>
            <person name="Macmil S."/>
            <person name="Qi S."/>
            <person name="Matskevitch T."/>
            <person name="Palculict T."/>
            <person name="Mathew T."/>
            <person name="Vee V."/>
            <person name="Velamala V."/>
            <person name="Korchina V."/>
            <person name="Cai W."/>
            <person name="Liu W."/>
            <person name="Dai W."/>
            <person name="Zou X."/>
            <person name="Zhu Y."/>
            <person name="Zhang Y."/>
            <person name="Wu Y.-Q."/>
            <person name="Xin Y."/>
            <person name="Nazarath L."/>
            <person name="Kovar C."/>
            <person name="Han Y."/>
            <person name="Muzny D."/>
            <person name="Gibbs R."/>
        </authorList>
    </citation>
    <scope>NUCLEOTIDE SEQUENCE [LARGE SCALE GENOMIC DNA]</scope>
    <source>
        <strain evidence="6">Jacobina</strain>
    </source>
</reference>
<feature type="domain" description="TIL" evidence="3">
    <location>
        <begin position="422"/>
        <end position="474"/>
    </location>
</feature>
<evidence type="ECO:0000256" key="1">
    <source>
        <dbReference type="ARBA" id="ARBA00022690"/>
    </source>
</evidence>
<dbReference type="EnsemblMetazoa" id="LLOJ002857-RA">
    <property type="protein sequence ID" value="LLOJ002857-PA"/>
    <property type="gene ID" value="LLOJ002857"/>
</dbReference>
<dbReference type="VEuPathDB" id="VectorBase:LLONM1_003459"/>
<dbReference type="EMBL" id="AJWK01009197">
    <property type="status" value="NOT_ANNOTATED_CDS"/>
    <property type="molecule type" value="Genomic_DNA"/>
</dbReference>
<dbReference type="SUPFAM" id="SSF57567">
    <property type="entry name" value="Serine protease inhibitors"/>
    <property type="match status" value="12"/>
</dbReference>
<accession>A0A1B0CET7</accession>
<feature type="domain" description="TIL" evidence="3">
    <location>
        <begin position="150"/>
        <end position="209"/>
    </location>
</feature>
<feature type="domain" description="TIL" evidence="3">
    <location>
        <begin position="366"/>
        <end position="418"/>
    </location>
</feature>
<evidence type="ECO:0000313" key="4">
    <source>
        <dbReference type="EMBL" id="MBC1181036.1"/>
    </source>
</evidence>
<evidence type="ECO:0000313" key="6">
    <source>
        <dbReference type="Proteomes" id="UP000092461"/>
    </source>
</evidence>